<dbReference type="Pfam" id="PF00128">
    <property type="entry name" value="Alpha-amylase"/>
    <property type="match status" value="2"/>
</dbReference>
<accession>A0ABY5AIW3</accession>
<keyword evidence="3" id="KW-0326">Glycosidase</keyword>
<dbReference type="InterPro" id="IPR044505">
    <property type="entry name" value="GlgX_Isoamylase_N_E_set"/>
</dbReference>
<dbReference type="InterPro" id="IPR004193">
    <property type="entry name" value="Glyco_hydro_13_N"/>
</dbReference>
<dbReference type="SMART" id="SM00642">
    <property type="entry name" value="Aamy"/>
    <property type="match status" value="1"/>
</dbReference>
<dbReference type="InterPro" id="IPR014756">
    <property type="entry name" value="Ig_E-set"/>
</dbReference>
<dbReference type="InterPro" id="IPR013783">
    <property type="entry name" value="Ig-like_fold"/>
</dbReference>
<sequence>MEVWPGNPYPLGATYDGTGTNFAIFSSVADSIELCLIDDELNEERIRLEEVDAFVWHCYIPGIRPGQRYGYRISGPFDLENGHRCDPTKILLDPYAKAIDGQIDNHQANFSYDFNHPDQRHEEDSLGHTMLSVVINPYFDWGHDRPPAHEYHESIIYEAHLKGMTMTHPDIPEELRGTYMGMAHPAMVSYLKELGITALELMPIHQFVNDTSLIDKGLSNYWGYNTIGFFAPQNTYSASGSRGEQVDEFKSMVKAYHEADIEIILDVVYNHTAEGNHMGPTLSFRGIDNASYYRLVPEDKASYFDTTGTGNSLNMRSPHSLQLIMDSLRYWIQDMHVDGFRFDLASTLARELHEVDKLSSFFEIIQQDPIISQVKLIAEPWDIGENGYNVGEFPPLWTEWNGKYRDTIRDFWRGEPSTLSEFASRISGSSDLYEHSGRRPFASINFVTAHDGFTMRDLVTYNEKHNEANGENSMDGESHNRSWNTGVEGPTTDEAIRELRIRQIKNFFTTLLISQGVPMISHGDEIGRTQGGNNNTYAQDNEISWMNWDLDDEALRILDFARAIIHFRRAHPTLRRRRFFQGSPFHGGTSERGDILWLRHDGEQMQDEDWDTWFARSVMLWLNGSAIQEPGVRGEKVLDDDLLIVFNASDEDLTFSIPQTHLTRPWLPSFSTAQDSDLPVQLLPGESFVVPQRSVLIFVRPLAIESDADNASIAAKTATLPLSTGGITDNLANTQSFHSK</sequence>
<dbReference type="PANTHER" id="PTHR43002">
    <property type="entry name" value="GLYCOGEN DEBRANCHING ENZYME"/>
    <property type="match status" value="1"/>
</dbReference>
<dbReference type="CDD" id="cd11326">
    <property type="entry name" value="AmyAc_Glg_debranch"/>
    <property type="match status" value="1"/>
</dbReference>
<dbReference type="Gene3D" id="2.60.40.1180">
    <property type="entry name" value="Golgi alpha-mannosidase II"/>
    <property type="match status" value="1"/>
</dbReference>
<dbReference type="InterPro" id="IPR017853">
    <property type="entry name" value="GH"/>
</dbReference>
<dbReference type="SUPFAM" id="SSF51011">
    <property type="entry name" value="Glycosyl hydrolase domain"/>
    <property type="match status" value="1"/>
</dbReference>
<dbReference type="CDD" id="cd02856">
    <property type="entry name" value="E_set_GDE_Isoamylase_N"/>
    <property type="match status" value="1"/>
</dbReference>
<comment type="similarity">
    <text evidence="1">Belongs to the glycosyl hydrolase 13 family.</text>
</comment>
<evidence type="ECO:0000256" key="1">
    <source>
        <dbReference type="ARBA" id="ARBA00008061"/>
    </source>
</evidence>
<dbReference type="RefSeq" id="WP_252674000.1">
    <property type="nucleotide sequence ID" value="NZ_CP099547.1"/>
</dbReference>
<dbReference type="NCBIfam" id="TIGR02100">
    <property type="entry name" value="glgX_debranch"/>
    <property type="match status" value="1"/>
</dbReference>
<evidence type="ECO:0000259" key="5">
    <source>
        <dbReference type="SMART" id="SM00642"/>
    </source>
</evidence>
<name>A0ABY5AIW3_9ACTO</name>
<evidence type="ECO:0000256" key="2">
    <source>
        <dbReference type="ARBA" id="ARBA00022801"/>
    </source>
</evidence>
<dbReference type="Gene3D" id="2.60.40.10">
    <property type="entry name" value="Immunoglobulins"/>
    <property type="match status" value="1"/>
</dbReference>
<dbReference type="InterPro" id="IPR013780">
    <property type="entry name" value="Glyco_hydro_b"/>
</dbReference>
<evidence type="ECO:0000313" key="7">
    <source>
        <dbReference type="Proteomes" id="UP001056109"/>
    </source>
</evidence>
<dbReference type="InterPro" id="IPR006047">
    <property type="entry name" value="GH13_cat_dom"/>
</dbReference>
<dbReference type="SUPFAM" id="SSF51445">
    <property type="entry name" value="(Trans)glycosidases"/>
    <property type="match status" value="1"/>
</dbReference>
<dbReference type="InterPro" id="IPR011837">
    <property type="entry name" value="Glycogen_debranch_GlgX"/>
</dbReference>
<proteinExistence type="inferred from homology"/>
<dbReference type="Pfam" id="PF02922">
    <property type="entry name" value="CBM_48"/>
    <property type="match status" value="1"/>
</dbReference>
<evidence type="ECO:0000313" key="6">
    <source>
        <dbReference type="EMBL" id="USR80150.1"/>
    </source>
</evidence>
<evidence type="ECO:0000256" key="3">
    <source>
        <dbReference type="ARBA" id="ARBA00023295"/>
    </source>
</evidence>
<keyword evidence="2" id="KW-0378">Hydrolase</keyword>
<evidence type="ECO:0000256" key="4">
    <source>
        <dbReference type="SAM" id="MobiDB-lite"/>
    </source>
</evidence>
<dbReference type="Proteomes" id="UP001056109">
    <property type="component" value="Chromosome"/>
</dbReference>
<dbReference type="Gene3D" id="3.20.20.80">
    <property type="entry name" value="Glycosidases"/>
    <property type="match status" value="1"/>
</dbReference>
<protein>
    <submittedName>
        <fullName evidence="6">Glycogen debranching protein GlgX</fullName>
    </submittedName>
</protein>
<dbReference type="EMBL" id="CP099547">
    <property type="protein sequence ID" value="USR80150.1"/>
    <property type="molecule type" value="Genomic_DNA"/>
</dbReference>
<organism evidence="6 7">
    <name type="scientific">Arcanobacterium pinnipediorum</name>
    <dbReference type="NCBI Taxonomy" id="1503041"/>
    <lineage>
        <taxon>Bacteria</taxon>
        <taxon>Bacillati</taxon>
        <taxon>Actinomycetota</taxon>
        <taxon>Actinomycetes</taxon>
        <taxon>Actinomycetales</taxon>
        <taxon>Actinomycetaceae</taxon>
        <taxon>Arcanobacterium</taxon>
    </lineage>
</organism>
<reference evidence="6" key="1">
    <citation type="submission" date="2022-06" db="EMBL/GenBank/DDBJ databases">
        <title>Complete Genome Sequence of Arcanobacterium pinnipediorum strain DSM 28752 isolated from a harbour seal.</title>
        <authorList>
            <person name="Borowiak M."/>
            <person name="Kreitlow A."/>
            <person name="Alssahen M."/>
            <person name="Malorny B."/>
            <person name="Laemmler C."/>
            <person name="Prenger-Berninghoff E."/>
            <person name="Siebert U."/>
            <person name="Ploetz M."/>
            <person name="Abdulmawjood A."/>
        </authorList>
    </citation>
    <scope>NUCLEOTIDE SEQUENCE</scope>
    <source>
        <strain evidence="6">DSM 28752</strain>
    </source>
</reference>
<feature type="region of interest" description="Disordered" evidence="4">
    <location>
        <begin position="467"/>
        <end position="490"/>
    </location>
</feature>
<feature type="domain" description="Glycosyl hydrolase family 13 catalytic" evidence="5">
    <location>
        <begin position="158"/>
        <end position="568"/>
    </location>
</feature>
<dbReference type="SUPFAM" id="SSF81296">
    <property type="entry name" value="E set domains"/>
    <property type="match status" value="1"/>
</dbReference>
<keyword evidence="7" id="KW-1185">Reference proteome</keyword>
<gene>
    <name evidence="6" type="primary">glgX</name>
    <name evidence="6" type="ORF">NG665_04020</name>
</gene>